<organism evidence="2 3">
    <name type="scientific">Achaetomium macrosporum</name>
    <dbReference type="NCBI Taxonomy" id="79813"/>
    <lineage>
        <taxon>Eukaryota</taxon>
        <taxon>Fungi</taxon>
        <taxon>Dikarya</taxon>
        <taxon>Ascomycota</taxon>
        <taxon>Pezizomycotina</taxon>
        <taxon>Sordariomycetes</taxon>
        <taxon>Sordariomycetidae</taxon>
        <taxon>Sordariales</taxon>
        <taxon>Chaetomiaceae</taxon>
        <taxon>Achaetomium</taxon>
    </lineage>
</organism>
<reference evidence="2" key="2">
    <citation type="submission" date="2023-05" db="EMBL/GenBank/DDBJ databases">
        <authorList>
            <consortium name="Lawrence Berkeley National Laboratory"/>
            <person name="Steindorff A."/>
            <person name="Hensen N."/>
            <person name="Bonometti L."/>
            <person name="Westerberg I."/>
            <person name="Brannstrom I.O."/>
            <person name="Guillou S."/>
            <person name="Cros-Aarteil S."/>
            <person name="Calhoun S."/>
            <person name="Haridas S."/>
            <person name="Kuo A."/>
            <person name="Mondo S."/>
            <person name="Pangilinan J."/>
            <person name="Riley R."/>
            <person name="Labutti K."/>
            <person name="Andreopoulos B."/>
            <person name="Lipzen A."/>
            <person name="Chen C."/>
            <person name="Yanf M."/>
            <person name="Daum C."/>
            <person name="Ng V."/>
            <person name="Clum A."/>
            <person name="Ohm R."/>
            <person name="Martin F."/>
            <person name="Silar P."/>
            <person name="Natvig D."/>
            <person name="Lalanne C."/>
            <person name="Gautier V."/>
            <person name="Ament-Velasquez S.L."/>
            <person name="Kruys A."/>
            <person name="Hutchinson M.I."/>
            <person name="Powell A.J."/>
            <person name="Barry K."/>
            <person name="Miller A.N."/>
            <person name="Grigoriev I.V."/>
            <person name="Debuchy R."/>
            <person name="Gladieux P."/>
            <person name="Thoren M.H."/>
            <person name="Johannesson H."/>
        </authorList>
    </citation>
    <scope>NUCLEOTIDE SEQUENCE</scope>
    <source>
        <strain evidence="2">CBS 532.94</strain>
    </source>
</reference>
<reference evidence="2" key="1">
    <citation type="journal article" date="2023" name="Mol. Phylogenet. Evol.">
        <title>Genome-scale phylogeny and comparative genomics of the fungal order Sordariales.</title>
        <authorList>
            <person name="Hensen N."/>
            <person name="Bonometti L."/>
            <person name="Westerberg I."/>
            <person name="Brannstrom I.O."/>
            <person name="Guillou S."/>
            <person name="Cros-Aarteil S."/>
            <person name="Calhoun S."/>
            <person name="Haridas S."/>
            <person name="Kuo A."/>
            <person name="Mondo S."/>
            <person name="Pangilinan J."/>
            <person name="Riley R."/>
            <person name="LaButti K."/>
            <person name="Andreopoulos B."/>
            <person name="Lipzen A."/>
            <person name="Chen C."/>
            <person name="Yan M."/>
            <person name="Daum C."/>
            <person name="Ng V."/>
            <person name="Clum A."/>
            <person name="Steindorff A."/>
            <person name="Ohm R.A."/>
            <person name="Martin F."/>
            <person name="Silar P."/>
            <person name="Natvig D.O."/>
            <person name="Lalanne C."/>
            <person name="Gautier V."/>
            <person name="Ament-Velasquez S.L."/>
            <person name="Kruys A."/>
            <person name="Hutchinson M.I."/>
            <person name="Powell A.J."/>
            <person name="Barry K."/>
            <person name="Miller A.N."/>
            <person name="Grigoriev I.V."/>
            <person name="Debuchy R."/>
            <person name="Gladieux P."/>
            <person name="Hiltunen Thoren M."/>
            <person name="Johannesson H."/>
        </authorList>
    </citation>
    <scope>NUCLEOTIDE SEQUENCE</scope>
    <source>
        <strain evidence="2">CBS 532.94</strain>
    </source>
</reference>
<keyword evidence="3" id="KW-1185">Reference proteome</keyword>
<dbReference type="PANTHER" id="PTHR32387:SF0">
    <property type="entry name" value="PROTEIN NO VEIN"/>
    <property type="match status" value="1"/>
</dbReference>
<dbReference type="Gene3D" id="3.30.565.10">
    <property type="entry name" value="Histidine kinase-like ATPase, C-terminal domain"/>
    <property type="match status" value="1"/>
</dbReference>
<dbReference type="InterPro" id="IPR036890">
    <property type="entry name" value="HATPase_C_sf"/>
</dbReference>
<dbReference type="NCBIfam" id="NF047352">
    <property type="entry name" value="P_loop_sacsin"/>
    <property type="match status" value="1"/>
</dbReference>
<dbReference type="SUPFAM" id="SSF55874">
    <property type="entry name" value="ATPase domain of HSP90 chaperone/DNA topoisomerase II/histidine kinase"/>
    <property type="match status" value="1"/>
</dbReference>
<gene>
    <name evidence="2" type="ORF">C8A03DRAFT_17515</name>
</gene>
<dbReference type="Proteomes" id="UP001303760">
    <property type="component" value="Unassembled WGS sequence"/>
</dbReference>
<dbReference type="Pfam" id="PF25794">
    <property type="entry name" value="SACS"/>
    <property type="match status" value="1"/>
</dbReference>
<proteinExistence type="predicted"/>
<accession>A0AAN7H5D0</accession>
<evidence type="ECO:0000313" key="2">
    <source>
        <dbReference type="EMBL" id="KAK4235771.1"/>
    </source>
</evidence>
<comment type="caution">
    <text evidence="2">The sequence shown here is derived from an EMBL/GenBank/DDBJ whole genome shotgun (WGS) entry which is preliminary data.</text>
</comment>
<dbReference type="InterPro" id="IPR058210">
    <property type="entry name" value="SACS/Nov_dom"/>
</dbReference>
<evidence type="ECO:0000313" key="3">
    <source>
        <dbReference type="Proteomes" id="UP001303760"/>
    </source>
</evidence>
<protein>
    <submittedName>
        <fullName evidence="2">Sacsin</fullName>
    </submittedName>
</protein>
<evidence type="ECO:0000259" key="1">
    <source>
        <dbReference type="Pfam" id="PF25794"/>
    </source>
</evidence>
<sequence>MLQSLYEAIVSFTQNVWEGSELGTPSNRPLDPNLEDERQVVRKADATGDGNSLPDMPGGWLKRYERSFPKSKGVARKHIEQLWAQRQADKSGRAGNELHKCLILFGRPNTTPTRFLYELLQNADDNKYHDRARPILTITYTDNANGKTLRIDSNEIGFSAEDIEAICSVANGQKLGDPSRIGEKGLGFKSVFSFSDSVWITSGFYSFKLVSEKTVELGSVTPVWEVFPRQRLPRHTSILLSLLPDSGCDANELVAKLRSLEPALLFLRKLKEVKIKILQKDIKPWETSLERRVTSFGIDNTSVHSILKDGVQHISYRVFREEVSELGYDAQRSGRGKSDLMLAFPTGEPKSEDLYTFLPVADFGLMVCRIVSLACNYTGLSADVLH</sequence>
<name>A0AAN7H5D0_9PEZI</name>
<dbReference type="AlphaFoldDB" id="A0AAN7H5D0"/>
<feature type="domain" description="Sacsin/Nov" evidence="1">
    <location>
        <begin position="113"/>
        <end position="203"/>
    </location>
</feature>
<dbReference type="EMBL" id="MU860239">
    <property type="protein sequence ID" value="KAK4235771.1"/>
    <property type="molecule type" value="Genomic_DNA"/>
</dbReference>
<dbReference type="InterPro" id="IPR052957">
    <property type="entry name" value="Auxin_embryo_med"/>
</dbReference>
<dbReference type="PANTHER" id="PTHR32387">
    <property type="entry name" value="WU:FJ29H11"/>
    <property type="match status" value="1"/>
</dbReference>